<keyword evidence="3 6" id="KW-0238">DNA-binding</keyword>
<dbReference type="Gene3D" id="3.40.190.290">
    <property type="match status" value="1"/>
</dbReference>
<comment type="similarity">
    <text evidence="1">Belongs to the LysR transcriptional regulatory family.</text>
</comment>
<dbReference type="Pfam" id="PF00126">
    <property type="entry name" value="HTH_1"/>
    <property type="match status" value="1"/>
</dbReference>
<dbReference type="GO" id="GO:0000976">
    <property type="term" value="F:transcription cis-regulatory region binding"/>
    <property type="evidence" value="ECO:0007669"/>
    <property type="project" value="TreeGrafter"/>
</dbReference>
<sequence length="308" mass="34793">MGLDLSWIEDFLAVVESKGFARAARQRNITQSAFSKRIRSLENHLGGELIARNRQPLELTELGEQFLNDCKPIIISVRRAEENARQLLGHDRYLLRFSGATTLVQSFYPSWITRKKTLMPEIVPNVLSSRTTPEDVQALESGEYDFFLTYHSSGQVSSFDLEQFEYKILGPEQVVPVCVPVKNGIKPSINLDDLKGVLPYVARLPGSYIGNIVESRIAENDLQVLKTCQGTNGENLLGLVLEGNGITWMPYDRIKNLLCEKKLVLAGGERWTVSIEVRIYKRLGRSRTVVNKFWASIMESGKEFPTKV</sequence>
<feature type="domain" description="HTH lysR-type" evidence="5">
    <location>
        <begin position="3"/>
        <end position="60"/>
    </location>
</feature>
<evidence type="ECO:0000256" key="3">
    <source>
        <dbReference type="ARBA" id="ARBA00023125"/>
    </source>
</evidence>
<evidence type="ECO:0000256" key="4">
    <source>
        <dbReference type="ARBA" id="ARBA00023163"/>
    </source>
</evidence>
<evidence type="ECO:0000313" key="7">
    <source>
        <dbReference type="Proteomes" id="UP000555393"/>
    </source>
</evidence>
<dbReference type="PANTHER" id="PTHR30126">
    <property type="entry name" value="HTH-TYPE TRANSCRIPTIONAL REGULATOR"/>
    <property type="match status" value="1"/>
</dbReference>
<dbReference type="InterPro" id="IPR005119">
    <property type="entry name" value="LysR_subst-bd"/>
</dbReference>
<evidence type="ECO:0000313" key="6">
    <source>
        <dbReference type="EMBL" id="MBB6261939.1"/>
    </source>
</evidence>
<organism evidence="6 7">
    <name type="scientific">Paenochrobactrum gallinarii</name>
    <dbReference type="NCBI Taxonomy" id="643673"/>
    <lineage>
        <taxon>Bacteria</taxon>
        <taxon>Pseudomonadati</taxon>
        <taxon>Pseudomonadota</taxon>
        <taxon>Alphaproteobacteria</taxon>
        <taxon>Hyphomicrobiales</taxon>
        <taxon>Brucellaceae</taxon>
        <taxon>Paenochrobactrum</taxon>
    </lineage>
</organism>
<gene>
    <name evidence="6" type="ORF">FHS77_002506</name>
</gene>
<reference evidence="6 7" key="1">
    <citation type="submission" date="2020-08" db="EMBL/GenBank/DDBJ databases">
        <title>Genomic Encyclopedia of Type Strains, Phase IV (KMG-IV): sequencing the most valuable type-strain genomes for metagenomic binning, comparative biology and taxonomic classification.</title>
        <authorList>
            <person name="Goeker M."/>
        </authorList>
    </citation>
    <scope>NUCLEOTIDE SEQUENCE [LARGE SCALE GENOMIC DNA]</scope>
    <source>
        <strain evidence="6 7">DSM 22336</strain>
    </source>
</reference>
<evidence type="ECO:0000256" key="2">
    <source>
        <dbReference type="ARBA" id="ARBA00023015"/>
    </source>
</evidence>
<comment type="caution">
    <text evidence="6">The sequence shown here is derived from an EMBL/GenBank/DDBJ whole genome shotgun (WGS) entry which is preliminary data.</text>
</comment>
<name>A0A841M2E0_9HYPH</name>
<dbReference type="InterPro" id="IPR036390">
    <property type="entry name" value="WH_DNA-bd_sf"/>
</dbReference>
<dbReference type="PROSITE" id="PS50931">
    <property type="entry name" value="HTH_LYSR"/>
    <property type="match status" value="1"/>
</dbReference>
<dbReference type="Proteomes" id="UP000555393">
    <property type="component" value="Unassembled WGS sequence"/>
</dbReference>
<dbReference type="SUPFAM" id="SSF46785">
    <property type="entry name" value="Winged helix' DNA-binding domain"/>
    <property type="match status" value="1"/>
</dbReference>
<dbReference type="RefSeq" id="WP_184223771.1">
    <property type="nucleotide sequence ID" value="NZ_JACIIU010000014.1"/>
</dbReference>
<keyword evidence="2" id="KW-0805">Transcription regulation</keyword>
<dbReference type="Pfam" id="PF03466">
    <property type="entry name" value="LysR_substrate"/>
    <property type="match status" value="1"/>
</dbReference>
<accession>A0A841M2E0</accession>
<keyword evidence="4" id="KW-0804">Transcription</keyword>
<dbReference type="AlphaFoldDB" id="A0A841M2E0"/>
<dbReference type="SUPFAM" id="SSF53850">
    <property type="entry name" value="Periplasmic binding protein-like II"/>
    <property type="match status" value="1"/>
</dbReference>
<dbReference type="EMBL" id="JACIIU010000014">
    <property type="protein sequence ID" value="MBB6261939.1"/>
    <property type="molecule type" value="Genomic_DNA"/>
</dbReference>
<protein>
    <submittedName>
        <fullName evidence="6">DNA-binding transcriptional LysR family regulator</fullName>
    </submittedName>
</protein>
<dbReference type="Gene3D" id="1.10.10.10">
    <property type="entry name" value="Winged helix-like DNA-binding domain superfamily/Winged helix DNA-binding domain"/>
    <property type="match status" value="1"/>
</dbReference>
<evidence type="ECO:0000259" key="5">
    <source>
        <dbReference type="PROSITE" id="PS50931"/>
    </source>
</evidence>
<dbReference type="PANTHER" id="PTHR30126:SF2">
    <property type="entry name" value="HTH-TYPE TRANSCRIPTIONAL REGULATOR YJIE"/>
    <property type="match status" value="1"/>
</dbReference>
<dbReference type="InterPro" id="IPR000847">
    <property type="entry name" value="LysR_HTH_N"/>
</dbReference>
<dbReference type="PRINTS" id="PR00039">
    <property type="entry name" value="HTHLYSR"/>
</dbReference>
<evidence type="ECO:0000256" key="1">
    <source>
        <dbReference type="ARBA" id="ARBA00009437"/>
    </source>
</evidence>
<keyword evidence="7" id="KW-1185">Reference proteome</keyword>
<proteinExistence type="inferred from homology"/>
<dbReference type="InterPro" id="IPR036388">
    <property type="entry name" value="WH-like_DNA-bd_sf"/>
</dbReference>
<dbReference type="GO" id="GO:0003700">
    <property type="term" value="F:DNA-binding transcription factor activity"/>
    <property type="evidence" value="ECO:0007669"/>
    <property type="project" value="InterPro"/>
</dbReference>